<dbReference type="SUPFAM" id="SSF109854">
    <property type="entry name" value="DinB/YfiT-like putative metalloenzymes"/>
    <property type="match status" value="1"/>
</dbReference>
<comment type="caution">
    <text evidence="1">The sequence shown here is derived from an EMBL/GenBank/DDBJ whole genome shotgun (WGS) entry which is preliminary data.</text>
</comment>
<name>A0A852XI96_9MICO</name>
<protein>
    <submittedName>
        <fullName evidence="1">Uncharacterized protein (TIGR03085 family)</fullName>
    </submittedName>
</protein>
<organism evidence="1 2">
    <name type="scientific">Janibacter alkaliphilus</name>
    <dbReference type="NCBI Taxonomy" id="1069963"/>
    <lineage>
        <taxon>Bacteria</taxon>
        <taxon>Bacillati</taxon>
        <taxon>Actinomycetota</taxon>
        <taxon>Actinomycetes</taxon>
        <taxon>Micrococcales</taxon>
        <taxon>Intrasporangiaceae</taxon>
        <taxon>Janibacter</taxon>
    </lineage>
</organism>
<dbReference type="NCBIfam" id="TIGR03083">
    <property type="entry name" value="maleylpyruvate isomerase family mycothiol-dependent enzyme"/>
    <property type="match status" value="1"/>
</dbReference>
<proteinExistence type="predicted"/>
<dbReference type="InterPro" id="IPR017517">
    <property type="entry name" value="Maleyloyr_isom"/>
</dbReference>
<gene>
    <name evidence="1" type="ORF">BJY28_002734</name>
</gene>
<dbReference type="AlphaFoldDB" id="A0A852XI96"/>
<accession>A0A852XI96</accession>
<dbReference type="InterPro" id="IPR017519">
    <property type="entry name" value="CHP03085"/>
</dbReference>
<dbReference type="NCBIfam" id="TIGR03085">
    <property type="entry name" value="TIGR03085 family metal-binding protein"/>
    <property type="match status" value="1"/>
</dbReference>
<dbReference type="InterPro" id="IPR034660">
    <property type="entry name" value="DinB/YfiT-like"/>
</dbReference>
<dbReference type="Proteomes" id="UP000592181">
    <property type="component" value="Unassembled WGS sequence"/>
</dbReference>
<evidence type="ECO:0000313" key="1">
    <source>
        <dbReference type="EMBL" id="NYG38265.1"/>
    </source>
</evidence>
<dbReference type="RefSeq" id="WP_179463490.1">
    <property type="nucleotide sequence ID" value="NZ_JACBZX010000001.1"/>
</dbReference>
<reference evidence="1 2" key="1">
    <citation type="submission" date="2020-07" db="EMBL/GenBank/DDBJ databases">
        <title>Sequencing the genomes of 1000 actinobacteria strains.</title>
        <authorList>
            <person name="Klenk H.-P."/>
        </authorList>
    </citation>
    <scope>NUCLEOTIDE SEQUENCE [LARGE SCALE GENOMIC DNA]</scope>
    <source>
        <strain evidence="1 2">DSM 24723</strain>
    </source>
</reference>
<keyword evidence="2" id="KW-1185">Reference proteome</keyword>
<dbReference type="EMBL" id="JACBZX010000001">
    <property type="protein sequence ID" value="NYG38265.1"/>
    <property type="molecule type" value="Genomic_DNA"/>
</dbReference>
<sequence length="212" mass="23126">MAHLARTERDALCDTLVQAGPEAPTLSGRWLAADLAAHLIVREGRPDLAAGVALPPLSGRTDRAMERLVRETPFADLVERVRSGPPAWHPTRLTPVDEMVNLVEMFVHHEDVRRGGDDASPRRLAPAMTHALGARLRLMGPLLARGVTGVSIHLVTPTRRTRLGRGQDPVVEIHGQPGELLLFLFGRREVAEVELVGDPVSVQTLWDAPLGM</sequence>
<evidence type="ECO:0000313" key="2">
    <source>
        <dbReference type="Proteomes" id="UP000592181"/>
    </source>
</evidence>